<reference evidence="2 3" key="1">
    <citation type="submission" date="2019-12" db="EMBL/GenBank/DDBJ databases">
        <authorList>
            <person name="Floudas D."/>
            <person name="Bentzer J."/>
            <person name="Ahren D."/>
            <person name="Johansson T."/>
            <person name="Persson P."/>
            <person name="Tunlid A."/>
        </authorList>
    </citation>
    <scope>NUCLEOTIDE SEQUENCE [LARGE SCALE GENOMIC DNA]</scope>
    <source>
        <strain evidence="2 3">CBS 102.39</strain>
    </source>
</reference>
<comment type="caution">
    <text evidence="2">The sequence shown here is derived from an EMBL/GenBank/DDBJ whole genome shotgun (WGS) entry which is preliminary data.</text>
</comment>
<evidence type="ECO:0000313" key="3">
    <source>
        <dbReference type="Proteomes" id="UP000521872"/>
    </source>
</evidence>
<dbReference type="AlphaFoldDB" id="A0A8H4QIS1"/>
<evidence type="ECO:0000313" key="2">
    <source>
        <dbReference type="EMBL" id="KAF4611679.1"/>
    </source>
</evidence>
<evidence type="ECO:0008006" key="4">
    <source>
        <dbReference type="Google" id="ProtNLM"/>
    </source>
</evidence>
<proteinExistence type="predicted"/>
<dbReference type="InterPro" id="IPR002347">
    <property type="entry name" value="SDR_fam"/>
</dbReference>
<dbReference type="EMBL" id="JAACJL010000057">
    <property type="protein sequence ID" value="KAF4611679.1"/>
    <property type="molecule type" value="Genomic_DNA"/>
</dbReference>
<dbReference type="Pfam" id="PF00106">
    <property type="entry name" value="adh_short"/>
    <property type="match status" value="1"/>
</dbReference>
<sequence length="347" mass="38652">MKLTIWGIIRDQLSTIPAVVTTDLTGKTVIVTGSNIGLGLETARHFARMKPGKLIVACRSKEKGLAAVADIKEDTGCSAVEFMRLDLADFDSVKSFVHEFESQNKRLDILVENAAVALYDPEPQFTKDGWEVTAQVNHLATSLLGLLLLPVMVETGKKFNTRPRLVVVSSDMHDRARFEKKVVDSSKPLRDYAHKDDVDPGLRIATGRYSESKLLNVYFARALHEHLPPQSAVIVNSVTPGFCYSGLRRDVPLTDIRGLVLSLMEKALAWTSEEGSRCLVYASLGEEEEADKMKGVYVSSLGAIYEPSDHVLGEEGAKEQRIFWDDTVKELTKIDPRVEQIMKDYLR</sequence>
<dbReference type="PANTHER" id="PTHR43157">
    <property type="entry name" value="PHOSPHATIDYLINOSITOL-GLYCAN BIOSYNTHESIS CLASS F PROTEIN-RELATED"/>
    <property type="match status" value="1"/>
</dbReference>
<dbReference type="PRINTS" id="PR00081">
    <property type="entry name" value="GDHRDH"/>
</dbReference>
<dbReference type="PANTHER" id="PTHR43157:SF31">
    <property type="entry name" value="PHOSPHATIDYLINOSITOL-GLYCAN BIOSYNTHESIS CLASS F PROTEIN"/>
    <property type="match status" value="1"/>
</dbReference>
<keyword evidence="1" id="KW-0560">Oxidoreductase</keyword>
<protein>
    <recommendedName>
        <fullName evidence="4">NAD(P)-binding protein</fullName>
    </recommendedName>
</protein>
<dbReference type="Proteomes" id="UP000521872">
    <property type="component" value="Unassembled WGS sequence"/>
</dbReference>
<dbReference type="GO" id="GO:0016491">
    <property type="term" value="F:oxidoreductase activity"/>
    <property type="evidence" value="ECO:0007669"/>
    <property type="project" value="UniProtKB-KW"/>
</dbReference>
<dbReference type="SUPFAM" id="SSF51735">
    <property type="entry name" value="NAD(P)-binding Rossmann-fold domains"/>
    <property type="match status" value="1"/>
</dbReference>
<keyword evidence="3" id="KW-1185">Reference proteome</keyword>
<dbReference type="InterPro" id="IPR036291">
    <property type="entry name" value="NAD(P)-bd_dom_sf"/>
</dbReference>
<evidence type="ECO:0000256" key="1">
    <source>
        <dbReference type="ARBA" id="ARBA00023002"/>
    </source>
</evidence>
<organism evidence="2 3">
    <name type="scientific">Agrocybe pediades</name>
    <dbReference type="NCBI Taxonomy" id="84607"/>
    <lineage>
        <taxon>Eukaryota</taxon>
        <taxon>Fungi</taxon>
        <taxon>Dikarya</taxon>
        <taxon>Basidiomycota</taxon>
        <taxon>Agaricomycotina</taxon>
        <taxon>Agaricomycetes</taxon>
        <taxon>Agaricomycetidae</taxon>
        <taxon>Agaricales</taxon>
        <taxon>Agaricineae</taxon>
        <taxon>Strophariaceae</taxon>
        <taxon>Agrocybe</taxon>
    </lineage>
</organism>
<accession>A0A8H4QIS1</accession>
<gene>
    <name evidence="2" type="ORF">D9613_003647</name>
</gene>
<name>A0A8H4QIS1_9AGAR</name>
<dbReference type="Gene3D" id="3.40.50.720">
    <property type="entry name" value="NAD(P)-binding Rossmann-like Domain"/>
    <property type="match status" value="1"/>
</dbReference>